<protein>
    <submittedName>
        <fullName evidence="2">Uncharacterized protein</fullName>
    </submittedName>
</protein>
<dbReference type="SUPFAM" id="SSF82171">
    <property type="entry name" value="DPP6 N-terminal domain-like"/>
    <property type="match status" value="1"/>
</dbReference>
<dbReference type="AlphaFoldDB" id="L8JHR9"/>
<dbReference type="EMBL" id="AMZN01000116">
    <property type="protein sequence ID" value="ELR68411.1"/>
    <property type="molecule type" value="Genomic_DNA"/>
</dbReference>
<reference evidence="2 3" key="1">
    <citation type="submission" date="2012-12" db="EMBL/GenBank/DDBJ databases">
        <title>Genome assembly of Fulvivirga imtechensis AK7.</title>
        <authorList>
            <person name="Nupur N."/>
            <person name="Khatri I."/>
            <person name="Kumar R."/>
            <person name="Subramanian S."/>
            <person name="Pinnaka A."/>
        </authorList>
    </citation>
    <scope>NUCLEOTIDE SEQUENCE [LARGE SCALE GENOMIC DNA]</scope>
    <source>
        <strain evidence="2 3">AK7</strain>
    </source>
</reference>
<dbReference type="InterPro" id="IPR011042">
    <property type="entry name" value="6-blade_b-propeller_TolB-like"/>
</dbReference>
<comment type="caution">
    <text evidence="2">The sequence shown here is derived from an EMBL/GenBank/DDBJ whole genome shotgun (WGS) entry which is preliminary data.</text>
</comment>
<dbReference type="Proteomes" id="UP000011135">
    <property type="component" value="Unassembled WGS sequence"/>
</dbReference>
<dbReference type="RefSeq" id="WP_009583361.1">
    <property type="nucleotide sequence ID" value="NZ_AMZN01000116.1"/>
</dbReference>
<feature type="chain" id="PRO_5003993142" evidence="1">
    <location>
        <begin position="20"/>
        <end position="297"/>
    </location>
</feature>
<dbReference type="OrthoDB" id="9809364at2"/>
<sequence length="297" mass="34157">MIKQYIISCLLAITHFAHAQNAGVTPAKPYISTHPKIFAPGIISLPDRHEFGSTFSNDQKEIYFGVDREGKAEILHSKLIRGVWSTPEVIITHEKYSFNDPMLSPDESRLYFISDMPLERSGKKKDYDIWYIERSKNGRWSAPIHGGDVINSSANEYYISFTNRGTMYFASNVQAGQKEQYNFDIYRSAWINGEFQKPEKIHANVNSIRYEADVFVAPDESYLIFCSIRKNGYGQGDLYISFKTGDNIWTEAINMGETINNEFHQLCPFVSQDGKLFFTSNQDIYWMDAGVIDHYRP</sequence>
<organism evidence="2 3">
    <name type="scientific">Fulvivirga imtechensis AK7</name>
    <dbReference type="NCBI Taxonomy" id="1237149"/>
    <lineage>
        <taxon>Bacteria</taxon>
        <taxon>Pseudomonadati</taxon>
        <taxon>Bacteroidota</taxon>
        <taxon>Cytophagia</taxon>
        <taxon>Cytophagales</taxon>
        <taxon>Fulvivirgaceae</taxon>
        <taxon>Fulvivirga</taxon>
    </lineage>
</organism>
<name>L8JHR9_9BACT</name>
<evidence type="ECO:0000313" key="2">
    <source>
        <dbReference type="EMBL" id="ELR68411.1"/>
    </source>
</evidence>
<dbReference type="InterPro" id="IPR011659">
    <property type="entry name" value="WD40"/>
</dbReference>
<dbReference type="Pfam" id="PF07676">
    <property type="entry name" value="PD40"/>
    <property type="match status" value="4"/>
</dbReference>
<dbReference type="Gene3D" id="2.120.10.30">
    <property type="entry name" value="TolB, C-terminal domain"/>
    <property type="match status" value="1"/>
</dbReference>
<accession>L8JHR9</accession>
<keyword evidence="3" id="KW-1185">Reference proteome</keyword>
<keyword evidence="1" id="KW-0732">Signal</keyword>
<dbReference type="eggNOG" id="COG0823">
    <property type="taxonomic scope" value="Bacteria"/>
</dbReference>
<dbReference type="STRING" id="1237149.C900_00443"/>
<evidence type="ECO:0000313" key="3">
    <source>
        <dbReference type="Proteomes" id="UP000011135"/>
    </source>
</evidence>
<proteinExistence type="predicted"/>
<gene>
    <name evidence="2" type="ORF">C900_00443</name>
</gene>
<evidence type="ECO:0000256" key="1">
    <source>
        <dbReference type="SAM" id="SignalP"/>
    </source>
</evidence>
<feature type="signal peptide" evidence="1">
    <location>
        <begin position="1"/>
        <end position="19"/>
    </location>
</feature>